<feature type="domain" description="MotA/TolQ/ExbB proton channel" evidence="14">
    <location>
        <begin position="108"/>
        <end position="203"/>
    </location>
</feature>
<keyword evidence="4 12" id="KW-0813">Transport</keyword>
<dbReference type="PANTHER" id="PTHR30625">
    <property type="entry name" value="PROTEIN TOLQ"/>
    <property type="match status" value="1"/>
</dbReference>
<evidence type="ECO:0000313" key="16">
    <source>
        <dbReference type="Proteomes" id="UP000061569"/>
    </source>
</evidence>
<evidence type="ECO:0000259" key="14">
    <source>
        <dbReference type="Pfam" id="PF01618"/>
    </source>
</evidence>
<evidence type="ECO:0000256" key="7">
    <source>
        <dbReference type="ARBA" id="ARBA00022692"/>
    </source>
</evidence>
<evidence type="ECO:0000256" key="8">
    <source>
        <dbReference type="ARBA" id="ARBA00022927"/>
    </source>
</evidence>
<feature type="transmembrane region" description="Helical" evidence="13">
    <location>
        <begin position="130"/>
        <end position="153"/>
    </location>
</feature>
<keyword evidence="7 13" id="KW-0812">Transmembrane</keyword>
<protein>
    <recommendedName>
        <fullName evidence="3">Biopolymer transport protein ExbB</fullName>
    </recommendedName>
</protein>
<evidence type="ECO:0000256" key="4">
    <source>
        <dbReference type="ARBA" id="ARBA00022448"/>
    </source>
</evidence>
<comment type="similarity">
    <text evidence="12">Belongs to the exbB/tolQ family.</text>
</comment>
<comment type="subcellular location">
    <subcellularLocation>
        <location evidence="1">Cell inner membrane</location>
        <topology evidence="1">Multi-pass membrane protein</topology>
    </subcellularLocation>
    <subcellularLocation>
        <location evidence="12">Membrane</location>
        <topology evidence="12">Multi-pass membrane protein</topology>
    </subcellularLocation>
</comment>
<feature type="transmembrane region" description="Helical" evidence="13">
    <location>
        <begin position="173"/>
        <end position="196"/>
    </location>
</feature>
<reference evidence="15 16" key="1">
    <citation type="submission" date="2015-11" db="EMBL/GenBank/DDBJ databases">
        <title>Genome sequences of Lysobacter enzymogenes strain C3 and Lysobacter antibioticus ATCC 29479.</title>
        <authorList>
            <person name="Kobayashi D.Y."/>
        </authorList>
    </citation>
    <scope>NUCLEOTIDE SEQUENCE [LARGE SCALE GENOMIC DNA]</scope>
    <source>
        <strain evidence="15 16">C3</strain>
    </source>
</reference>
<evidence type="ECO:0000256" key="6">
    <source>
        <dbReference type="ARBA" id="ARBA00022519"/>
    </source>
</evidence>
<dbReference type="InterPro" id="IPR050790">
    <property type="entry name" value="ExbB/TolQ_transport"/>
</dbReference>
<name>A0A0S2DHI7_LYSEN</name>
<dbReference type="PANTHER" id="PTHR30625:SF16">
    <property type="entry name" value="BIOPOLYMER TRANSPORT PROTEIN EXBB"/>
    <property type="match status" value="1"/>
</dbReference>
<dbReference type="GO" id="GO:0005886">
    <property type="term" value="C:plasma membrane"/>
    <property type="evidence" value="ECO:0007669"/>
    <property type="project" value="UniProtKB-SubCell"/>
</dbReference>
<evidence type="ECO:0000256" key="12">
    <source>
        <dbReference type="RuleBase" id="RU004057"/>
    </source>
</evidence>
<dbReference type="InterPro" id="IPR002898">
    <property type="entry name" value="MotA_ExbB_proton_chnl"/>
</dbReference>
<dbReference type="STRING" id="69.GLE_2542"/>
<dbReference type="PATRIC" id="fig|69.6.peg.2503"/>
<gene>
    <name evidence="15" type="primary">exbB</name>
    <name evidence="15" type="ORF">GLE_2542</name>
</gene>
<keyword evidence="9 13" id="KW-1133">Transmembrane helix</keyword>
<dbReference type="GO" id="GO:0022857">
    <property type="term" value="F:transmembrane transporter activity"/>
    <property type="evidence" value="ECO:0007669"/>
    <property type="project" value="InterPro"/>
</dbReference>
<keyword evidence="8 12" id="KW-0653">Protein transport</keyword>
<evidence type="ECO:0000256" key="10">
    <source>
        <dbReference type="ARBA" id="ARBA00023136"/>
    </source>
</evidence>
<dbReference type="NCBIfam" id="TIGR02797">
    <property type="entry name" value="exbB"/>
    <property type="match status" value="1"/>
</dbReference>
<evidence type="ECO:0000313" key="15">
    <source>
        <dbReference type="EMBL" id="ALN57891.1"/>
    </source>
</evidence>
<dbReference type="Pfam" id="PF01618">
    <property type="entry name" value="MotA_ExbB"/>
    <property type="match status" value="1"/>
</dbReference>
<evidence type="ECO:0000256" key="13">
    <source>
        <dbReference type="SAM" id="Phobius"/>
    </source>
</evidence>
<evidence type="ECO:0000256" key="2">
    <source>
        <dbReference type="ARBA" id="ARBA00011471"/>
    </source>
</evidence>
<keyword evidence="10 13" id="KW-0472">Membrane</keyword>
<comment type="function">
    <text evidence="11">Involved in the TonB-dependent energy-dependent transport of various receptor-bound substrates. Protects ExbD from proteolytic degradation and functionally stabilizes TonB.</text>
</comment>
<dbReference type="AlphaFoldDB" id="A0A0S2DHI7"/>
<sequence length="239" mass="24837">MSLPNDVSAAALTPWQMYLAADPVVKAVMIALALASVASWTVLVAKSWELSRLHRGLRRARAALLDAAQLPCDSGDQALRDGAARDLIEAARSELRLCGGGFDPAGIKERIGSRLERIELAHARQWRKGVGLLASIGAIAPFVGLFGTVWGIMNSFVGIAHANATSLAVVAPGIAEALLATALGLVAAIPAVAIYNHFTRALAGLRATLGDVSASVQQSVSRDLDRPHGRAAAAVAAAR</sequence>
<dbReference type="Proteomes" id="UP000061569">
    <property type="component" value="Chromosome"/>
</dbReference>
<feature type="transmembrane region" description="Helical" evidence="13">
    <location>
        <begin position="24"/>
        <end position="45"/>
    </location>
</feature>
<keyword evidence="6" id="KW-0997">Cell inner membrane</keyword>
<evidence type="ECO:0000256" key="5">
    <source>
        <dbReference type="ARBA" id="ARBA00022475"/>
    </source>
</evidence>
<evidence type="ECO:0000256" key="11">
    <source>
        <dbReference type="ARBA" id="ARBA00024816"/>
    </source>
</evidence>
<comment type="subunit">
    <text evidence="2">The accessory proteins ExbB and ExbD seem to form a complex with TonB.</text>
</comment>
<keyword evidence="5" id="KW-1003">Cell membrane</keyword>
<dbReference type="EMBL" id="CP013140">
    <property type="protein sequence ID" value="ALN57891.1"/>
    <property type="molecule type" value="Genomic_DNA"/>
</dbReference>
<dbReference type="InterPro" id="IPR014164">
    <property type="entry name" value="TonB_ExbB_1"/>
</dbReference>
<organism evidence="15 16">
    <name type="scientific">Lysobacter enzymogenes</name>
    <dbReference type="NCBI Taxonomy" id="69"/>
    <lineage>
        <taxon>Bacteria</taxon>
        <taxon>Pseudomonadati</taxon>
        <taxon>Pseudomonadota</taxon>
        <taxon>Gammaproteobacteria</taxon>
        <taxon>Lysobacterales</taxon>
        <taxon>Lysobacteraceae</taxon>
        <taxon>Lysobacter</taxon>
    </lineage>
</organism>
<dbReference type="GO" id="GO:0017038">
    <property type="term" value="P:protein import"/>
    <property type="evidence" value="ECO:0007669"/>
    <property type="project" value="TreeGrafter"/>
</dbReference>
<evidence type="ECO:0000256" key="1">
    <source>
        <dbReference type="ARBA" id="ARBA00004429"/>
    </source>
</evidence>
<proteinExistence type="inferred from homology"/>
<evidence type="ECO:0000256" key="3">
    <source>
        <dbReference type="ARBA" id="ARBA00022093"/>
    </source>
</evidence>
<evidence type="ECO:0000256" key="9">
    <source>
        <dbReference type="ARBA" id="ARBA00022989"/>
    </source>
</evidence>
<accession>A0A0S2DHI7</accession>
<dbReference type="KEGG" id="lez:GLE_2542"/>